<evidence type="ECO:0000313" key="3">
    <source>
        <dbReference type="Proteomes" id="UP000501830"/>
    </source>
</evidence>
<dbReference type="KEGG" id="jpo:G7058_06865"/>
<feature type="transmembrane region" description="Helical" evidence="1">
    <location>
        <begin position="21"/>
        <end position="38"/>
    </location>
</feature>
<evidence type="ECO:0000313" key="2">
    <source>
        <dbReference type="EMBL" id="QIK51767.1"/>
    </source>
</evidence>
<proteinExistence type="predicted"/>
<feature type="transmembrane region" description="Helical" evidence="1">
    <location>
        <begin position="371"/>
        <end position="392"/>
    </location>
</feature>
<keyword evidence="1" id="KW-0812">Transmembrane</keyword>
<reference evidence="2 3" key="1">
    <citation type="journal article" date="2017" name="Int. J. Syst. Evol. Microbiol.">
        <title>Jeotgalibaca porci sp. nov. and Jeotgalibaca arthritidis sp. nov., isolated from pigs, and emended description of the genus Jeotgalibaca.</title>
        <authorList>
            <person name="Zamora L."/>
            <person name="Perez-Sancho M."/>
            <person name="Dominguez L."/>
            <person name="Fernandez-Garayzabal J.F."/>
            <person name="Vela A.I."/>
        </authorList>
    </citation>
    <scope>NUCLEOTIDE SEQUENCE [LARGE SCALE GENOMIC DNA]</scope>
    <source>
        <strain evidence="2 3">CCUG 69148</strain>
    </source>
</reference>
<keyword evidence="3" id="KW-1185">Reference proteome</keyword>
<organism evidence="2 3">
    <name type="scientific">Jeotgalibaca porci</name>
    <dbReference type="NCBI Taxonomy" id="1868793"/>
    <lineage>
        <taxon>Bacteria</taxon>
        <taxon>Bacillati</taxon>
        <taxon>Bacillota</taxon>
        <taxon>Bacilli</taxon>
        <taxon>Lactobacillales</taxon>
        <taxon>Carnobacteriaceae</taxon>
        <taxon>Jeotgalibaca</taxon>
    </lineage>
</organism>
<keyword evidence="1" id="KW-0472">Membrane</keyword>
<keyword evidence="1" id="KW-1133">Transmembrane helix</keyword>
<sequence>MIFTVFKETWVYLVRHTKNRLTLILVFVALLAYSAFFLPRMNSFNTIDLEKLEQSVISNEGIMKSAMESENFDVNLFTGQSAYVESRRKLENNRALLMAIRKGDALRYRKLTDIYVPDFHLESLQNQAAKNSLFPMKDLNYKLGNERNRLESYTDSELTFHVIQEKTATQQLQKFFHEWGPTILIALTLFIGADVFVESIQKRTQRIGVPIGWGSYLFIQSLALLTFVLSFFLVAGAVFYVSNGLLFGFGSLDWQVPLYAYTDDPLLMMDAAGLMPIKTFLLKALPFLGLLLYLFVRLTALFSLFFRQSVVVFVAGIFTLLFERLYFNRTTRDIFGSDISNFPQTYFDFGKVISGEKNFLLNTGTVTVEKGLLVLLLTVVGVELLLAVTAYLRSRQRFIG</sequence>
<gene>
    <name evidence="2" type="ORF">G7058_06865</name>
</gene>
<evidence type="ECO:0000256" key="1">
    <source>
        <dbReference type="SAM" id="Phobius"/>
    </source>
</evidence>
<protein>
    <submittedName>
        <fullName evidence="2">Uncharacterized protein</fullName>
    </submittedName>
</protein>
<dbReference type="EMBL" id="CP049889">
    <property type="protein sequence ID" value="QIK51767.1"/>
    <property type="molecule type" value="Genomic_DNA"/>
</dbReference>
<dbReference type="Proteomes" id="UP000501830">
    <property type="component" value="Chromosome"/>
</dbReference>
<feature type="transmembrane region" description="Helical" evidence="1">
    <location>
        <begin position="275"/>
        <end position="296"/>
    </location>
</feature>
<dbReference type="AlphaFoldDB" id="A0A6G7WHS8"/>
<name>A0A6G7WHS8_9LACT</name>
<dbReference type="GeneID" id="94552999"/>
<feature type="transmembrane region" description="Helical" evidence="1">
    <location>
        <begin position="217"/>
        <end position="241"/>
    </location>
</feature>
<dbReference type="RefSeq" id="WP_166062825.1">
    <property type="nucleotide sequence ID" value="NZ_CP049889.1"/>
</dbReference>
<feature type="transmembrane region" description="Helical" evidence="1">
    <location>
        <begin position="308"/>
        <end position="327"/>
    </location>
</feature>
<accession>A0A6G7WHS8</accession>
<feature type="transmembrane region" description="Helical" evidence="1">
    <location>
        <begin position="179"/>
        <end position="197"/>
    </location>
</feature>